<reference evidence="3" key="1">
    <citation type="submission" date="2025-08" db="UniProtKB">
        <authorList>
            <consortium name="RefSeq"/>
        </authorList>
    </citation>
    <scope>IDENTIFICATION</scope>
    <source>
        <tissue evidence="3">Blood</tissue>
    </source>
</reference>
<protein>
    <submittedName>
        <fullName evidence="3">Protein CC2D2B</fullName>
    </submittedName>
</protein>
<dbReference type="SUPFAM" id="SSF49562">
    <property type="entry name" value="C2 domain (Calcium/lipid-binding domain, CaLB)"/>
    <property type="match status" value="1"/>
</dbReference>
<evidence type="ECO:0000313" key="2">
    <source>
        <dbReference type="Proteomes" id="UP001190640"/>
    </source>
</evidence>
<dbReference type="InterPro" id="IPR041510">
    <property type="entry name" value="DUF5523"/>
</dbReference>
<dbReference type="Pfam" id="PF17661">
    <property type="entry name" value="DUF5523"/>
    <property type="match status" value="1"/>
</dbReference>
<keyword evidence="2" id="KW-1185">Reference proteome</keyword>
<dbReference type="InterPro" id="IPR056288">
    <property type="entry name" value="CEP76_C"/>
</dbReference>
<dbReference type="InterPro" id="IPR000008">
    <property type="entry name" value="C2_dom"/>
</dbReference>
<dbReference type="Gene3D" id="2.60.40.150">
    <property type="entry name" value="C2 domain"/>
    <property type="match status" value="1"/>
</dbReference>
<dbReference type="Pfam" id="PF24656">
    <property type="entry name" value="CEPT76_peptidase"/>
    <property type="match status" value="1"/>
</dbReference>
<dbReference type="PANTHER" id="PTHR20837:SF2">
    <property type="entry name" value="PROTEIN CC2D2B"/>
    <property type="match status" value="1"/>
</dbReference>
<name>A0AA97JMR9_EUBMA</name>
<dbReference type="Pfam" id="PF24652">
    <property type="entry name" value="CEP76_C"/>
    <property type="match status" value="1"/>
</dbReference>
<gene>
    <name evidence="3" type="primary">CC2D2B</name>
</gene>
<evidence type="ECO:0000259" key="1">
    <source>
        <dbReference type="PROSITE" id="PS50004"/>
    </source>
</evidence>
<evidence type="ECO:0000313" key="3">
    <source>
        <dbReference type="RefSeq" id="XP_054839907.1"/>
    </source>
</evidence>
<dbReference type="Proteomes" id="UP001190640">
    <property type="component" value="Chromosome 6"/>
</dbReference>
<dbReference type="PANTHER" id="PTHR20837">
    <property type="entry name" value="CENTROSOMAL PROTEIN-RELATED"/>
    <property type="match status" value="1"/>
</dbReference>
<dbReference type="KEGG" id="emc:129332704"/>
<proteinExistence type="predicted"/>
<dbReference type="GO" id="GO:0035869">
    <property type="term" value="C:ciliary transition zone"/>
    <property type="evidence" value="ECO:0007669"/>
    <property type="project" value="TreeGrafter"/>
</dbReference>
<dbReference type="InterPro" id="IPR035892">
    <property type="entry name" value="C2_domain_sf"/>
</dbReference>
<feature type="domain" description="C2" evidence="1">
    <location>
        <begin position="821"/>
        <end position="1001"/>
    </location>
</feature>
<dbReference type="PROSITE" id="PS50004">
    <property type="entry name" value="C2"/>
    <property type="match status" value="1"/>
</dbReference>
<accession>A0AA97JMR9</accession>
<organism evidence="2 3">
    <name type="scientific">Eublepharis macularius</name>
    <name type="common">Leopard gecko</name>
    <name type="synonym">Cyrtodactylus macularius</name>
    <dbReference type="NCBI Taxonomy" id="481883"/>
    <lineage>
        <taxon>Eukaryota</taxon>
        <taxon>Metazoa</taxon>
        <taxon>Chordata</taxon>
        <taxon>Craniata</taxon>
        <taxon>Vertebrata</taxon>
        <taxon>Euteleostomi</taxon>
        <taxon>Lepidosauria</taxon>
        <taxon>Squamata</taxon>
        <taxon>Bifurcata</taxon>
        <taxon>Gekkota</taxon>
        <taxon>Eublepharidae</taxon>
        <taxon>Eublepharinae</taxon>
        <taxon>Eublepharis</taxon>
    </lineage>
</organism>
<dbReference type="GO" id="GO:1904491">
    <property type="term" value="P:protein localization to ciliary transition zone"/>
    <property type="evidence" value="ECO:0007669"/>
    <property type="project" value="TreeGrafter"/>
</dbReference>
<dbReference type="CTD" id="387707"/>
<sequence>MWDHLERRREVMSSSWALAVVAAMTLSEPPSDQLSGKPSDSDLECLEEEPGYTSKKVSEFCCKMCSKNLVFKNILAVGDIEKQSGLPEVLRYRVRGKLKSFKTVQEKKSSEKHNFDTKEYQENPEVITENEISLDEGFKFFTSLFEQHPKLKETDQESEKTSLKDSHQTPCELDEKILLLDHVKEILVPEFLEVNPPVYEWSNIEKKKQLQSLFVPSSSPVVQSYQLPINMLPRLLEDEGFYVPKKPSISRKTYHRMENRLLQQVEGKSWFEESGEIISLPSPIKQSSNCRVFFPVKIDAQLKTTYRKLRALIHATKVAESNLETSQLSAKTLEDYRSQIRNTKKLHDTEHQRDSYLKQNMLKVWKQIKSVRQQQGFTSTTVKMQFQKMTTNFELDEYTSKKVEESEQEIRQKREESVTNPSNKISGCLDPIPSFQSSRDFKGRNELLFIPHLSFMTEITATCMCPLIEQKRREKVRTQKYFIKIYYNNKLVSCTSEAFLPQDFKVIFHQIFRIQVLSWPETLRLEVFESNKRTTFLTKVYLPPPNNFILKSKDVLDEAEFSCEQQVQPSYGAVGSNVSFFLEENETEELCLLISGKVMYSLSWATDDRGFPLAPAFLPGHTACNSIQRNIDAREGTAVLWHSDMQKLIDWAKQVNIDPNDPDYSDLIELIMCAKSQEQSISKCFRLEQLQEEFNFVTTEGIRKCKRFQLLQLRNSGQLDFFPFQQIPLYEREIPDTVFQKHGRQLEEDRLMTDVDPISAHRNSSACFIRKMRQRITKQIVNIRHKYNLSDIVNNYEEIISMSQLTSAIFKLGERRRHLKPQRKERQKVPAQAVSDGDVKLLVRILRAYNIPARKAAATKLEVVHSQDYLLNHMSRSRYLLSGKSNNTADPFTEVAVHPFVEVSFQKTVYQTSTADGSHPCWNEELQVDFITPGHDYTFSGLSKIKDNIYINIFDEFMMENHEDACPKGCSGHSFLKKNWLGSVMFPFSTLLEQSKISGTFQVNMPPVLLGYTWSKTYVSPKEECYKQNLKEYTFLTIFATIEPQLSSAENNTEADKLADHEDELHLQKAYIFKKTCKALFPKRRIITSVFNSEGRNILVTKYITSLNPPQLLLDMYSKDPNSTSDLISRFVSLIPCISDTVEGNNDVDVWITAEHCISLGVGNKEEHAVLLCNYLLYIGKKAWVLLGTSVLEGNVAYVVTQENGEYFLWNPLSGQCYKQYDAFCPLQSIDCLISWENVWFNIQQNTSPMYVSFDISKESFWKPFLPYNFQHSKAHTVQPEEILYVPTNESLVEELQNRIEKTLKNKMMEWRSQQPTRWHRQCTSILRQILPKLELRSGRIATEKEEMDLDALLEHYWVTGFPIQMPYLNVPSVTEAVYQTGIHSSAVPNTEFALAVHIHPYPNNILSVWIYLVSLVRHQ</sequence>
<dbReference type="GeneID" id="129332704"/>
<dbReference type="GO" id="GO:1905515">
    <property type="term" value="P:non-motile cilium assembly"/>
    <property type="evidence" value="ECO:0007669"/>
    <property type="project" value="TreeGrafter"/>
</dbReference>
<dbReference type="InterPro" id="IPR052434">
    <property type="entry name" value="Tectonic-like_complex_comp"/>
</dbReference>
<dbReference type="InterPro" id="IPR056290">
    <property type="entry name" value="CEPT76/DRC7_peptidase-like_dom"/>
</dbReference>
<dbReference type="Pfam" id="PF15625">
    <property type="entry name" value="CC2D2AN-C2"/>
    <property type="match status" value="1"/>
</dbReference>
<dbReference type="RefSeq" id="XP_054839907.1">
    <property type="nucleotide sequence ID" value="XM_054983932.1"/>
</dbReference>
<dbReference type="InterPro" id="IPR028928">
    <property type="entry name" value="CC2D2AN-C2"/>
</dbReference>